<proteinExistence type="predicted"/>
<dbReference type="InterPro" id="IPR010730">
    <property type="entry name" value="HET"/>
</dbReference>
<accession>A0AAN6V542</accession>
<organism evidence="3 4">
    <name type="scientific">Dichotomopilus funicola</name>
    <dbReference type="NCBI Taxonomy" id="1934379"/>
    <lineage>
        <taxon>Eukaryota</taxon>
        <taxon>Fungi</taxon>
        <taxon>Dikarya</taxon>
        <taxon>Ascomycota</taxon>
        <taxon>Pezizomycotina</taxon>
        <taxon>Sordariomycetes</taxon>
        <taxon>Sordariomycetidae</taxon>
        <taxon>Sordariales</taxon>
        <taxon>Chaetomiaceae</taxon>
        <taxon>Dichotomopilus</taxon>
    </lineage>
</organism>
<dbReference type="Pfam" id="PF06985">
    <property type="entry name" value="HET"/>
    <property type="match status" value="1"/>
</dbReference>
<dbReference type="GeneID" id="87813423"/>
<evidence type="ECO:0000313" key="3">
    <source>
        <dbReference type="EMBL" id="KAK4144959.1"/>
    </source>
</evidence>
<evidence type="ECO:0000256" key="1">
    <source>
        <dbReference type="SAM" id="MobiDB-lite"/>
    </source>
</evidence>
<evidence type="ECO:0000259" key="2">
    <source>
        <dbReference type="Pfam" id="PF06985"/>
    </source>
</evidence>
<keyword evidence="4" id="KW-1185">Reference proteome</keyword>
<dbReference type="Proteomes" id="UP001302676">
    <property type="component" value="Unassembled WGS sequence"/>
</dbReference>
<reference evidence="3" key="2">
    <citation type="submission" date="2023-05" db="EMBL/GenBank/DDBJ databases">
        <authorList>
            <consortium name="Lawrence Berkeley National Laboratory"/>
            <person name="Steindorff A."/>
            <person name="Hensen N."/>
            <person name="Bonometti L."/>
            <person name="Westerberg I."/>
            <person name="Brannstrom I.O."/>
            <person name="Guillou S."/>
            <person name="Cros-Aarteil S."/>
            <person name="Calhoun S."/>
            <person name="Haridas S."/>
            <person name="Kuo A."/>
            <person name="Mondo S."/>
            <person name="Pangilinan J."/>
            <person name="Riley R."/>
            <person name="Labutti K."/>
            <person name="Andreopoulos B."/>
            <person name="Lipzen A."/>
            <person name="Chen C."/>
            <person name="Yanf M."/>
            <person name="Daum C."/>
            <person name="Ng V."/>
            <person name="Clum A."/>
            <person name="Ohm R."/>
            <person name="Martin F."/>
            <person name="Silar P."/>
            <person name="Natvig D."/>
            <person name="Lalanne C."/>
            <person name="Gautier V."/>
            <person name="Ament-Velasquez S.L."/>
            <person name="Kruys A."/>
            <person name="Hutchinson M.I."/>
            <person name="Powell A.J."/>
            <person name="Barry K."/>
            <person name="Miller A.N."/>
            <person name="Grigoriev I.V."/>
            <person name="Debuchy R."/>
            <person name="Gladieux P."/>
            <person name="Thoren M.H."/>
            <person name="Johannesson H."/>
        </authorList>
    </citation>
    <scope>NUCLEOTIDE SEQUENCE</scope>
    <source>
        <strain evidence="3">CBS 141.50</strain>
    </source>
</reference>
<dbReference type="PANTHER" id="PTHR24148:SF64">
    <property type="entry name" value="HETEROKARYON INCOMPATIBILITY DOMAIN-CONTAINING PROTEIN"/>
    <property type="match status" value="1"/>
</dbReference>
<protein>
    <recommendedName>
        <fullName evidence="2">Heterokaryon incompatibility domain-containing protein</fullName>
    </recommendedName>
</protein>
<dbReference type="AlphaFoldDB" id="A0AAN6V542"/>
<gene>
    <name evidence="3" type="ORF">C8A04DRAFT_11034</name>
</gene>
<evidence type="ECO:0000313" key="4">
    <source>
        <dbReference type="Proteomes" id="UP001302676"/>
    </source>
</evidence>
<dbReference type="InterPro" id="IPR052895">
    <property type="entry name" value="HetReg/Transcr_Mod"/>
</dbReference>
<dbReference type="Pfam" id="PF26639">
    <property type="entry name" value="Het-6_barrel"/>
    <property type="match status" value="1"/>
</dbReference>
<dbReference type="PANTHER" id="PTHR24148">
    <property type="entry name" value="ANKYRIN REPEAT DOMAIN-CONTAINING PROTEIN 39 HOMOLOG-RELATED"/>
    <property type="match status" value="1"/>
</dbReference>
<comment type="caution">
    <text evidence="3">The sequence shown here is derived from an EMBL/GenBank/DDBJ whole genome shotgun (WGS) entry which is preliminary data.</text>
</comment>
<dbReference type="EMBL" id="MU853572">
    <property type="protein sequence ID" value="KAK4144959.1"/>
    <property type="molecule type" value="Genomic_DNA"/>
</dbReference>
<dbReference type="RefSeq" id="XP_062638330.1">
    <property type="nucleotide sequence ID" value="XM_062776810.1"/>
</dbReference>
<sequence length="579" mass="64667">MAESTHFNTALARDEIRLLVLQAADRDAPVIGHFEIVSLSSNPDFETLTHAWSDHESFKEIVVDDRPMHVEAPVAAALQRIRPTLRTGGGQVRVWTDAVCVHQRNSQERAHHMRLLSWIHAEARHAYVWIDEAAALQLSPPKLSVDHKHPPALASKRPVFLHGAGSHDELSWEALLRIAKPSSKERAAEARLFLAASEFEAARHLREANSHLHHRHHHRHSHHQELNVYDLLYTFRALSCDDPRDRIFGLLSLLGPSSADDHHFHRQYEPSLSSAHVYAEFAQNLIQRRGTLDILNCVREWREEADLVDAMADGLDYLPTTSPGMLVLGGIRFDEIEEVGRAWHPEPDSPPPSTRKGVAALEQWEEIALRERLVCPYGGDKGRRDALWRTYIADYAGHNTDDAEDNETTRTRAPDAHAAYLERCTSTGASTSTTSSTSQPPPAPSPTSSHNPLLQTLRLLRTSLLLHHPPTRSLKHTPAYRTYTHRILTACAHRRLLVTKRGYIGLAPWNARQGDVVALLYGGQTPYLLRPVSMGGNGNGGTRPGEYTMVGEVFVFGVMGGEGMGWEGAVGAAREFRIF</sequence>
<feature type="domain" description="Heterokaryon incompatibility" evidence="2">
    <location>
        <begin position="45"/>
        <end position="148"/>
    </location>
</feature>
<name>A0AAN6V542_9PEZI</name>
<feature type="compositionally biased region" description="Low complexity" evidence="1">
    <location>
        <begin position="426"/>
        <end position="438"/>
    </location>
</feature>
<feature type="region of interest" description="Disordered" evidence="1">
    <location>
        <begin position="426"/>
        <end position="451"/>
    </location>
</feature>
<reference evidence="3" key="1">
    <citation type="journal article" date="2023" name="Mol. Phylogenet. Evol.">
        <title>Genome-scale phylogeny and comparative genomics of the fungal order Sordariales.</title>
        <authorList>
            <person name="Hensen N."/>
            <person name="Bonometti L."/>
            <person name="Westerberg I."/>
            <person name="Brannstrom I.O."/>
            <person name="Guillou S."/>
            <person name="Cros-Aarteil S."/>
            <person name="Calhoun S."/>
            <person name="Haridas S."/>
            <person name="Kuo A."/>
            <person name="Mondo S."/>
            <person name="Pangilinan J."/>
            <person name="Riley R."/>
            <person name="LaButti K."/>
            <person name="Andreopoulos B."/>
            <person name="Lipzen A."/>
            <person name="Chen C."/>
            <person name="Yan M."/>
            <person name="Daum C."/>
            <person name="Ng V."/>
            <person name="Clum A."/>
            <person name="Steindorff A."/>
            <person name="Ohm R.A."/>
            <person name="Martin F."/>
            <person name="Silar P."/>
            <person name="Natvig D.O."/>
            <person name="Lalanne C."/>
            <person name="Gautier V."/>
            <person name="Ament-Velasquez S.L."/>
            <person name="Kruys A."/>
            <person name="Hutchinson M.I."/>
            <person name="Powell A.J."/>
            <person name="Barry K."/>
            <person name="Miller A.N."/>
            <person name="Grigoriev I.V."/>
            <person name="Debuchy R."/>
            <person name="Gladieux P."/>
            <person name="Hiltunen Thoren M."/>
            <person name="Johannesson H."/>
        </authorList>
    </citation>
    <scope>NUCLEOTIDE SEQUENCE</scope>
    <source>
        <strain evidence="3">CBS 141.50</strain>
    </source>
</reference>